<feature type="transmembrane region" description="Helical" evidence="9">
    <location>
        <begin position="40"/>
        <end position="59"/>
    </location>
</feature>
<dbReference type="PROSITE" id="PS01067">
    <property type="entry name" value="SECE_SEC61G"/>
    <property type="match status" value="1"/>
</dbReference>
<dbReference type="GO" id="GO:0043952">
    <property type="term" value="P:protein transport by the Sec complex"/>
    <property type="evidence" value="ECO:0007669"/>
    <property type="project" value="UniProtKB-UniRule"/>
</dbReference>
<keyword evidence="5 9" id="KW-0653">Protein transport</keyword>
<dbReference type="Proteomes" id="UP000317839">
    <property type="component" value="Unassembled WGS sequence"/>
</dbReference>
<comment type="caution">
    <text evidence="10">The sequence shown here is derived from an EMBL/GenBank/DDBJ whole genome shotgun (WGS) entry which is preliminary data.</text>
</comment>
<keyword evidence="2 9" id="KW-0813">Transport</keyword>
<evidence type="ECO:0000256" key="7">
    <source>
        <dbReference type="ARBA" id="ARBA00023010"/>
    </source>
</evidence>
<evidence type="ECO:0000256" key="6">
    <source>
        <dbReference type="ARBA" id="ARBA00022989"/>
    </source>
</evidence>
<feature type="transmembrane region" description="Helical" evidence="9">
    <location>
        <begin position="15"/>
        <end position="33"/>
    </location>
</feature>
<dbReference type="GO" id="GO:0008320">
    <property type="term" value="F:protein transmembrane transporter activity"/>
    <property type="evidence" value="ECO:0007669"/>
    <property type="project" value="UniProtKB-UniRule"/>
</dbReference>
<dbReference type="OrthoDB" id="9806365at2"/>
<dbReference type="GO" id="GO:0009306">
    <property type="term" value="P:protein secretion"/>
    <property type="evidence" value="ECO:0007669"/>
    <property type="project" value="UniProtKB-UniRule"/>
</dbReference>
<dbReference type="RefSeq" id="WP_142942582.1">
    <property type="nucleotide sequence ID" value="NZ_VIKR01000003.1"/>
</dbReference>
<dbReference type="InterPro" id="IPR001901">
    <property type="entry name" value="Translocase_SecE/Sec61-g"/>
</dbReference>
<dbReference type="InterPro" id="IPR005807">
    <property type="entry name" value="SecE_bac"/>
</dbReference>
<sequence>MSAQEQVQESSSFDAIKWILAIVALAGAVYANHLLVDDSVLIRAGVIIALIVVGFAIGFTTTKGKNGLAFAKEARIEARKVVWPNRDETVRTTLIIIVAVAIVSLFLWGLDAILVHVISFLTVRG</sequence>
<comment type="function">
    <text evidence="9">Essential subunit of the Sec protein translocation channel SecYEG. Clamps together the 2 halves of SecY. May contact the channel plug during translocation.</text>
</comment>
<evidence type="ECO:0000256" key="3">
    <source>
        <dbReference type="ARBA" id="ARBA00022475"/>
    </source>
</evidence>
<comment type="similarity">
    <text evidence="9">Belongs to the SecE/SEC61-gamma family.</text>
</comment>
<reference evidence="10 11" key="1">
    <citation type="submission" date="2019-06" db="EMBL/GenBank/DDBJ databases">
        <title>Draft genome of Aliikangiella marina GYP-15.</title>
        <authorList>
            <person name="Wang G."/>
        </authorList>
    </citation>
    <scope>NUCLEOTIDE SEQUENCE [LARGE SCALE GENOMIC DNA]</scope>
    <source>
        <strain evidence="10 11">GYP-15</strain>
    </source>
</reference>
<dbReference type="PANTHER" id="PTHR33910:SF1">
    <property type="entry name" value="PROTEIN TRANSLOCASE SUBUNIT SECE"/>
    <property type="match status" value="1"/>
</dbReference>
<protein>
    <recommendedName>
        <fullName evidence="9">Protein translocase subunit SecE</fullName>
    </recommendedName>
</protein>
<evidence type="ECO:0000256" key="9">
    <source>
        <dbReference type="HAMAP-Rule" id="MF_00422"/>
    </source>
</evidence>
<evidence type="ECO:0000256" key="5">
    <source>
        <dbReference type="ARBA" id="ARBA00022927"/>
    </source>
</evidence>
<evidence type="ECO:0000256" key="2">
    <source>
        <dbReference type="ARBA" id="ARBA00022448"/>
    </source>
</evidence>
<gene>
    <name evidence="9 10" type="primary">secE</name>
    <name evidence="10" type="ORF">FLL45_13500</name>
</gene>
<evidence type="ECO:0000256" key="4">
    <source>
        <dbReference type="ARBA" id="ARBA00022692"/>
    </source>
</evidence>
<dbReference type="InterPro" id="IPR038379">
    <property type="entry name" value="SecE_sf"/>
</dbReference>
<keyword evidence="6 9" id="KW-1133">Transmembrane helix</keyword>
<dbReference type="HAMAP" id="MF_00422">
    <property type="entry name" value="SecE"/>
    <property type="match status" value="1"/>
</dbReference>
<dbReference type="NCBIfam" id="TIGR00964">
    <property type="entry name" value="secE_bact"/>
    <property type="match status" value="1"/>
</dbReference>
<evidence type="ECO:0000256" key="1">
    <source>
        <dbReference type="ARBA" id="ARBA00004370"/>
    </source>
</evidence>
<comment type="caution">
    <text evidence="9">Lacks conserved residue(s) required for the propagation of feature annotation.</text>
</comment>
<dbReference type="GO" id="GO:0006605">
    <property type="term" value="P:protein targeting"/>
    <property type="evidence" value="ECO:0007669"/>
    <property type="project" value="UniProtKB-UniRule"/>
</dbReference>
<dbReference type="Pfam" id="PF00584">
    <property type="entry name" value="SecE"/>
    <property type="match status" value="1"/>
</dbReference>
<dbReference type="Gene3D" id="1.20.5.1030">
    <property type="entry name" value="Preprotein translocase secy subunit"/>
    <property type="match status" value="1"/>
</dbReference>
<dbReference type="EMBL" id="VIKR01000003">
    <property type="protein sequence ID" value="TQV73874.1"/>
    <property type="molecule type" value="Genomic_DNA"/>
</dbReference>
<evidence type="ECO:0000256" key="8">
    <source>
        <dbReference type="ARBA" id="ARBA00023136"/>
    </source>
</evidence>
<dbReference type="PANTHER" id="PTHR33910">
    <property type="entry name" value="PROTEIN TRANSLOCASE SUBUNIT SECE"/>
    <property type="match status" value="1"/>
</dbReference>
<proteinExistence type="inferred from homology"/>
<feature type="transmembrane region" description="Helical" evidence="9">
    <location>
        <begin position="94"/>
        <end position="123"/>
    </location>
</feature>
<dbReference type="GO" id="GO:0005886">
    <property type="term" value="C:plasma membrane"/>
    <property type="evidence" value="ECO:0007669"/>
    <property type="project" value="UniProtKB-UniRule"/>
</dbReference>
<keyword evidence="3 9" id="KW-1003">Cell membrane</keyword>
<dbReference type="AlphaFoldDB" id="A0A545T9I4"/>
<keyword evidence="11" id="KW-1185">Reference proteome</keyword>
<evidence type="ECO:0000313" key="11">
    <source>
        <dbReference type="Proteomes" id="UP000317839"/>
    </source>
</evidence>
<keyword evidence="7 9" id="KW-0811">Translocation</keyword>
<dbReference type="PRINTS" id="PR01650">
    <property type="entry name" value="SECETRNLCASE"/>
</dbReference>
<keyword evidence="8 9" id="KW-0472">Membrane</keyword>
<organism evidence="10 11">
    <name type="scientific">Aliikangiella marina</name>
    <dbReference type="NCBI Taxonomy" id="1712262"/>
    <lineage>
        <taxon>Bacteria</taxon>
        <taxon>Pseudomonadati</taxon>
        <taxon>Pseudomonadota</taxon>
        <taxon>Gammaproteobacteria</taxon>
        <taxon>Oceanospirillales</taxon>
        <taxon>Pleioneaceae</taxon>
        <taxon>Aliikangiella</taxon>
    </lineage>
</organism>
<dbReference type="GO" id="GO:0065002">
    <property type="term" value="P:intracellular protein transmembrane transport"/>
    <property type="evidence" value="ECO:0007669"/>
    <property type="project" value="UniProtKB-UniRule"/>
</dbReference>
<evidence type="ECO:0000313" key="10">
    <source>
        <dbReference type="EMBL" id="TQV73874.1"/>
    </source>
</evidence>
<name>A0A545T9I4_9GAMM</name>
<keyword evidence="4 9" id="KW-0812">Transmembrane</keyword>
<comment type="subunit">
    <text evidence="9">Component of the Sec protein translocase complex. Heterotrimer consisting of SecY, SecE and SecG subunits. The heterotrimers can form oligomers, although 1 heterotrimer is thought to be able to translocate proteins. Interacts with the ribosome. Interacts with SecDF, and other proteins may be involved. Interacts with SecA.</text>
</comment>
<accession>A0A545T9I4</accession>
<comment type="subcellular location">
    <subcellularLocation>
        <location evidence="1">Membrane</location>
    </subcellularLocation>
</comment>
<dbReference type="NCBIfam" id="NF004372">
    <property type="entry name" value="PRK05740.1-2"/>
    <property type="match status" value="1"/>
</dbReference>